<dbReference type="SUPFAM" id="SSF56112">
    <property type="entry name" value="Protein kinase-like (PK-like)"/>
    <property type="match status" value="1"/>
</dbReference>
<organism evidence="6 7">
    <name type="scientific">Mycena alexandri</name>
    <dbReference type="NCBI Taxonomy" id="1745969"/>
    <lineage>
        <taxon>Eukaryota</taxon>
        <taxon>Fungi</taxon>
        <taxon>Dikarya</taxon>
        <taxon>Basidiomycota</taxon>
        <taxon>Agaricomycotina</taxon>
        <taxon>Agaricomycetes</taxon>
        <taxon>Agaricomycetidae</taxon>
        <taxon>Agaricales</taxon>
        <taxon>Marasmiineae</taxon>
        <taxon>Mycenaceae</taxon>
        <taxon>Mycena</taxon>
    </lineage>
</organism>
<feature type="domain" description="Protein kinase" evidence="5">
    <location>
        <begin position="1"/>
        <end position="234"/>
    </location>
</feature>
<accession>A0AAD6X6K8</accession>
<dbReference type="InterPro" id="IPR011009">
    <property type="entry name" value="Kinase-like_dom_sf"/>
</dbReference>
<comment type="caution">
    <text evidence="6">The sequence shown here is derived from an EMBL/GenBank/DDBJ whole genome shotgun (WGS) entry which is preliminary data.</text>
</comment>
<evidence type="ECO:0000256" key="2">
    <source>
        <dbReference type="ARBA" id="ARBA00022741"/>
    </source>
</evidence>
<dbReference type="EMBL" id="JARJCM010000019">
    <property type="protein sequence ID" value="KAJ7040928.1"/>
    <property type="molecule type" value="Genomic_DNA"/>
</dbReference>
<name>A0AAD6X6K8_9AGAR</name>
<dbReference type="PANTHER" id="PTHR44329">
    <property type="entry name" value="SERINE/THREONINE-PROTEIN KINASE TNNI3K-RELATED"/>
    <property type="match status" value="1"/>
</dbReference>
<dbReference type="GO" id="GO:0005524">
    <property type="term" value="F:ATP binding"/>
    <property type="evidence" value="ECO:0007669"/>
    <property type="project" value="UniProtKB-KW"/>
</dbReference>
<evidence type="ECO:0000313" key="6">
    <source>
        <dbReference type="EMBL" id="KAJ7040928.1"/>
    </source>
</evidence>
<dbReference type="GO" id="GO:0004674">
    <property type="term" value="F:protein serine/threonine kinase activity"/>
    <property type="evidence" value="ECO:0007669"/>
    <property type="project" value="TreeGrafter"/>
</dbReference>
<reference evidence="6" key="1">
    <citation type="submission" date="2023-03" db="EMBL/GenBank/DDBJ databases">
        <title>Massive genome expansion in bonnet fungi (Mycena s.s.) driven by repeated elements and novel gene families across ecological guilds.</title>
        <authorList>
            <consortium name="Lawrence Berkeley National Laboratory"/>
            <person name="Harder C.B."/>
            <person name="Miyauchi S."/>
            <person name="Viragh M."/>
            <person name="Kuo A."/>
            <person name="Thoen E."/>
            <person name="Andreopoulos B."/>
            <person name="Lu D."/>
            <person name="Skrede I."/>
            <person name="Drula E."/>
            <person name="Henrissat B."/>
            <person name="Morin E."/>
            <person name="Kohler A."/>
            <person name="Barry K."/>
            <person name="LaButti K."/>
            <person name="Morin E."/>
            <person name="Salamov A."/>
            <person name="Lipzen A."/>
            <person name="Mereny Z."/>
            <person name="Hegedus B."/>
            <person name="Baldrian P."/>
            <person name="Stursova M."/>
            <person name="Weitz H."/>
            <person name="Taylor A."/>
            <person name="Grigoriev I.V."/>
            <person name="Nagy L.G."/>
            <person name="Martin F."/>
            <person name="Kauserud H."/>
        </authorList>
    </citation>
    <scope>NUCLEOTIDE SEQUENCE</scope>
    <source>
        <strain evidence="6">CBHHK200</strain>
    </source>
</reference>
<dbReference type="PIRSF" id="PIRSF000654">
    <property type="entry name" value="Integrin-linked_kinase"/>
    <property type="match status" value="1"/>
</dbReference>
<dbReference type="InterPro" id="IPR000719">
    <property type="entry name" value="Prot_kinase_dom"/>
</dbReference>
<evidence type="ECO:0000259" key="5">
    <source>
        <dbReference type="PROSITE" id="PS50011"/>
    </source>
</evidence>
<evidence type="ECO:0000256" key="3">
    <source>
        <dbReference type="ARBA" id="ARBA00022777"/>
    </source>
</evidence>
<keyword evidence="4" id="KW-0067">ATP-binding</keyword>
<evidence type="ECO:0000256" key="1">
    <source>
        <dbReference type="ARBA" id="ARBA00022679"/>
    </source>
</evidence>
<dbReference type="Pfam" id="PF00069">
    <property type="entry name" value="Pkinase"/>
    <property type="match status" value="1"/>
</dbReference>
<sequence>FQKLCREALACRRLHHPSVLEFLGIDNKTFKPPNVCLLSPFLKNGTVMAYRKVKGSRNIPIISWIVQIAEGLQYIHSESVIHGDLHPGNILVDDEELVKLTDFGLARLTNATTTDTSRDASGSLRYMAPELYGIRLGSEPAEMYKKTKEADIFAFASVCYALFRGYCPLHQYGPTKIIMFLSKTGNPWLTLPRPTDTATGVAIPDVLWQLVQRGWGISSERPTLPENLEKLRVL</sequence>
<dbReference type="PROSITE" id="PS50011">
    <property type="entry name" value="PROTEIN_KINASE_DOM"/>
    <property type="match status" value="1"/>
</dbReference>
<dbReference type="AlphaFoldDB" id="A0AAD6X6K8"/>
<evidence type="ECO:0000313" key="7">
    <source>
        <dbReference type="Proteomes" id="UP001218188"/>
    </source>
</evidence>
<evidence type="ECO:0000256" key="4">
    <source>
        <dbReference type="ARBA" id="ARBA00022840"/>
    </source>
</evidence>
<dbReference type="Proteomes" id="UP001218188">
    <property type="component" value="Unassembled WGS sequence"/>
</dbReference>
<keyword evidence="1" id="KW-0808">Transferase</keyword>
<keyword evidence="3 6" id="KW-0418">Kinase</keyword>
<dbReference type="InterPro" id="IPR051681">
    <property type="entry name" value="Ser/Thr_Kinases-Pseudokinases"/>
</dbReference>
<dbReference type="Gene3D" id="1.10.510.10">
    <property type="entry name" value="Transferase(Phosphotransferase) domain 1"/>
    <property type="match status" value="1"/>
</dbReference>
<protein>
    <submittedName>
        <fullName evidence="6">Kinase-like domain-containing protein</fullName>
    </submittedName>
</protein>
<keyword evidence="2" id="KW-0547">Nucleotide-binding</keyword>
<proteinExistence type="predicted"/>
<dbReference type="PANTHER" id="PTHR44329:SF288">
    <property type="entry name" value="MITOGEN-ACTIVATED PROTEIN KINASE KINASE KINASE 20"/>
    <property type="match status" value="1"/>
</dbReference>
<keyword evidence="7" id="KW-1185">Reference proteome</keyword>
<gene>
    <name evidence="6" type="ORF">C8F04DRAFT_1305590</name>
</gene>
<feature type="non-terminal residue" evidence="6">
    <location>
        <position position="234"/>
    </location>
</feature>